<dbReference type="EMBL" id="BTGU01000054">
    <property type="protein sequence ID" value="GMN54955.1"/>
    <property type="molecule type" value="Genomic_DNA"/>
</dbReference>
<proteinExistence type="predicted"/>
<dbReference type="Gramene" id="FCD_00026803-RA">
    <property type="protein sequence ID" value="FCD_00026803-RA:cds"/>
    <property type="gene ID" value="FCD_00026803"/>
</dbReference>
<protein>
    <submittedName>
        <fullName evidence="2">Uncharacterized protein</fullName>
    </submittedName>
</protein>
<reference evidence="2" key="1">
    <citation type="submission" date="2023-07" db="EMBL/GenBank/DDBJ databases">
        <title>draft genome sequence of fig (Ficus carica).</title>
        <authorList>
            <person name="Takahashi T."/>
            <person name="Nishimura K."/>
        </authorList>
    </citation>
    <scope>NUCLEOTIDE SEQUENCE</scope>
</reference>
<name>A0AA88DED4_FICCA</name>
<accession>A0AA88DED4</accession>
<dbReference type="PANTHER" id="PTHR48460">
    <property type="entry name" value="RWP-RK DOMAIN-CONTAINING PROTEIN"/>
    <property type="match status" value="1"/>
</dbReference>
<feature type="compositionally biased region" description="Basic and acidic residues" evidence="1">
    <location>
        <begin position="59"/>
        <end position="73"/>
    </location>
</feature>
<evidence type="ECO:0000313" key="3">
    <source>
        <dbReference type="Proteomes" id="UP001187192"/>
    </source>
</evidence>
<dbReference type="PANTHER" id="PTHR48460:SF1">
    <property type="entry name" value="RWP-RK DOMAIN-CONTAINING PROTEIN"/>
    <property type="match status" value="1"/>
</dbReference>
<evidence type="ECO:0000256" key="1">
    <source>
        <dbReference type="SAM" id="MobiDB-lite"/>
    </source>
</evidence>
<feature type="compositionally biased region" description="Low complexity" evidence="1">
    <location>
        <begin position="48"/>
        <end position="58"/>
    </location>
</feature>
<evidence type="ECO:0000313" key="2">
    <source>
        <dbReference type="EMBL" id="GMN54955.1"/>
    </source>
</evidence>
<organism evidence="2 3">
    <name type="scientific">Ficus carica</name>
    <name type="common">Common fig</name>
    <dbReference type="NCBI Taxonomy" id="3494"/>
    <lineage>
        <taxon>Eukaryota</taxon>
        <taxon>Viridiplantae</taxon>
        <taxon>Streptophyta</taxon>
        <taxon>Embryophyta</taxon>
        <taxon>Tracheophyta</taxon>
        <taxon>Spermatophyta</taxon>
        <taxon>Magnoliopsida</taxon>
        <taxon>eudicotyledons</taxon>
        <taxon>Gunneridae</taxon>
        <taxon>Pentapetalae</taxon>
        <taxon>rosids</taxon>
        <taxon>fabids</taxon>
        <taxon>Rosales</taxon>
        <taxon>Moraceae</taxon>
        <taxon>Ficeae</taxon>
        <taxon>Ficus</taxon>
    </lineage>
</organism>
<dbReference type="Proteomes" id="UP001187192">
    <property type="component" value="Unassembled WGS sequence"/>
</dbReference>
<keyword evidence="3" id="KW-1185">Reference proteome</keyword>
<sequence length="136" mass="14966">MSKSTMAAHGRPQTVTNVTLAKAITTSDEFKNGFPSEGLSTVSNKWWGSGSPDGYDGPSAEKGRGEIYEEKNVGPKPQPQGTDLLMDVRKRAGEEGRERLKLGAVKCFRGKKLGNRDKALLLRIFKSSLPQHWIYS</sequence>
<comment type="caution">
    <text evidence="2">The sequence shown here is derived from an EMBL/GenBank/DDBJ whole genome shotgun (WGS) entry which is preliminary data.</text>
</comment>
<gene>
    <name evidence="2" type="ORF">TIFTF001_024087</name>
</gene>
<dbReference type="AlphaFoldDB" id="A0AA88DED4"/>
<feature type="region of interest" description="Disordered" evidence="1">
    <location>
        <begin position="42"/>
        <end position="84"/>
    </location>
</feature>